<dbReference type="PROSITE" id="PS50088">
    <property type="entry name" value="ANK_REPEAT"/>
    <property type="match status" value="1"/>
</dbReference>
<evidence type="ECO:0000256" key="8">
    <source>
        <dbReference type="PROSITE-ProRule" id="PRU00023"/>
    </source>
</evidence>
<keyword evidence="5 8" id="KW-0040">ANK repeat</keyword>
<accession>A0A812NI27</accession>
<dbReference type="UniPathway" id="UPA00109">
    <property type="reaction ID" value="UER00183"/>
</dbReference>
<keyword evidence="7" id="KW-0456">Lyase</keyword>
<evidence type="ECO:0000256" key="6">
    <source>
        <dbReference type="ARBA" id="ARBA00023152"/>
    </source>
</evidence>
<evidence type="ECO:0000313" key="10">
    <source>
        <dbReference type="Proteomes" id="UP000604046"/>
    </source>
</evidence>
<sequence length="724" mass="79369">MNEYDVNLEAVAFTIDTCAAGPDAMVPLSDQVARYTVQTLTRTLPPATGAVLLLAGQVAPEEAVRNARAVQDEAADMTWKIAPVYGNGLLKPVISAWASGQEDTARELLQRAAGMFVAPWPSAMSHNYADLYPMWVVKLIDVLKMSGPPPVHEELLNAGVLVMHEPSFSTVFVSHQWLGTSHPDKAGKQFQILRLCLHNILTGRVKLSAGSSMTHELSNAWQHGLSPSEIGQLHDSYVWFDFFSIPQHGARRDFALAVQSIPSFVDACNFFVALDRGWCRAEMWCRLLSSRPTIPIIVILDHDHAVFAMPSQCLPFPPNSGHFTVPEDRVEVNKFIRIALRNKIGMLETRRTYVDICRYFKARFEDILGLPPAHRNPSSFVSHFGFGSRDNAVDEKTSMCSIACSVLSRDLKMMGWLSRAGTSLSTRLTGMAGVGIPSGWMPLHLAADLSRHDMGPLEGLLMARANANVTDTAGMSVLAACTSGAAVRLLVKHRADVNLRRSPSFKSPLQGSCARFNPTDAVAALIDCKAEVHPGELCNLAMAASMQPHTIELAELLLLSKAEIDARPPCPAVHRCAELACRARLVLPLPEPPAAYRYVAESSSSALGHACFWGSVNLAAFLLGARADPQDRNNRGHTPAQLARHQRVRDVLETFAYEPSGQAHRISLVNHDETSTSPIQLHFHTGRRASRLSRGESNSFTSEQFDALMLKQLSIHSQEESFSV</sequence>
<evidence type="ECO:0000256" key="2">
    <source>
        <dbReference type="ARBA" id="ARBA00010387"/>
    </source>
</evidence>
<comment type="pathway">
    <text evidence="1">Carbohydrate degradation; glycolysis; D-glyceraldehyde 3-phosphate and glycerone phosphate from D-glucose: step 4/4.</text>
</comment>
<dbReference type="GO" id="GO:0004332">
    <property type="term" value="F:fructose-bisphosphate aldolase activity"/>
    <property type="evidence" value="ECO:0007669"/>
    <property type="project" value="UniProtKB-EC"/>
</dbReference>
<evidence type="ECO:0000256" key="3">
    <source>
        <dbReference type="ARBA" id="ARBA00013068"/>
    </source>
</evidence>
<dbReference type="InterPro" id="IPR002110">
    <property type="entry name" value="Ankyrin_rpt"/>
</dbReference>
<organism evidence="9 10">
    <name type="scientific">Symbiodinium natans</name>
    <dbReference type="NCBI Taxonomy" id="878477"/>
    <lineage>
        <taxon>Eukaryota</taxon>
        <taxon>Sar</taxon>
        <taxon>Alveolata</taxon>
        <taxon>Dinophyceae</taxon>
        <taxon>Suessiales</taxon>
        <taxon>Symbiodiniaceae</taxon>
        <taxon>Symbiodinium</taxon>
    </lineage>
</organism>
<dbReference type="Gene3D" id="1.25.40.20">
    <property type="entry name" value="Ankyrin repeat-containing domain"/>
    <property type="match status" value="2"/>
</dbReference>
<evidence type="ECO:0000256" key="1">
    <source>
        <dbReference type="ARBA" id="ARBA00004714"/>
    </source>
</evidence>
<dbReference type="EC" id="4.1.2.13" evidence="3"/>
<keyword evidence="10" id="KW-1185">Reference proteome</keyword>
<keyword evidence="4" id="KW-0677">Repeat</keyword>
<evidence type="ECO:0000256" key="4">
    <source>
        <dbReference type="ARBA" id="ARBA00022737"/>
    </source>
</evidence>
<dbReference type="Pfam" id="PF00274">
    <property type="entry name" value="Glycolytic"/>
    <property type="match status" value="1"/>
</dbReference>
<evidence type="ECO:0000313" key="9">
    <source>
        <dbReference type="EMBL" id="CAE7311951.1"/>
    </source>
</evidence>
<comment type="caution">
    <text evidence="9">The sequence shown here is derived from an EMBL/GenBank/DDBJ whole genome shotgun (WGS) entry which is preliminary data.</text>
</comment>
<dbReference type="PANTHER" id="PTHR24180">
    <property type="entry name" value="CYCLIN-DEPENDENT KINASE INHIBITOR 2C-RELATED"/>
    <property type="match status" value="1"/>
</dbReference>
<evidence type="ECO:0000256" key="5">
    <source>
        <dbReference type="ARBA" id="ARBA00023043"/>
    </source>
</evidence>
<comment type="similarity">
    <text evidence="2">Belongs to the class I fructose-bisphosphate aldolase family.</text>
</comment>
<dbReference type="InterPro" id="IPR036770">
    <property type="entry name" value="Ankyrin_rpt-contain_sf"/>
</dbReference>
<dbReference type="AlphaFoldDB" id="A0A812NI27"/>
<dbReference type="EMBL" id="CAJNDS010002080">
    <property type="protein sequence ID" value="CAE7311951.1"/>
    <property type="molecule type" value="Genomic_DNA"/>
</dbReference>
<dbReference type="SUPFAM" id="SSF48403">
    <property type="entry name" value="Ankyrin repeat"/>
    <property type="match status" value="1"/>
</dbReference>
<protein>
    <recommendedName>
        <fullName evidence="3">fructose-bisphosphate aldolase</fullName>
        <ecNumber evidence="3">4.1.2.13</ecNumber>
    </recommendedName>
</protein>
<dbReference type="OrthoDB" id="441193at2759"/>
<feature type="repeat" description="ANK" evidence="8">
    <location>
        <begin position="438"/>
        <end position="472"/>
    </location>
</feature>
<reference evidence="9" key="1">
    <citation type="submission" date="2021-02" db="EMBL/GenBank/DDBJ databases">
        <authorList>
            <person name="Dougan E. K."/>
            <person name="Rhodes N."/>
            <person name="Thang M."/>
            <person name="Chan C."/>
        </authorList>
    </citation>
    <scope>NUCLEOTIDE SEQUENCE</scope>
</reference>
<proteinExistence type="inferred from homology"/>
<dbReference type="Proteomes" id="UP000604046">
    <property type="component" value="Unassembled WGS sequence"/>
</dbReference>
<dbReference type="SUPFAM" id="SSF51569">
    <property type="entry name" value="Aldolase"/>
    <property type="match status" value="1"/>
</dbReference>
<dbReference type="InterPro" id="IPR000741">
    <property type="entry name" value="FBA_I"/>
</dbReference>
<name>A0A812NI27_9DINO</name>
<dbReference type="GO" id="GO:0006096">
    <property type="term" value="P:glycolytic process"/>
    <property type="evidence" value="ECO:0007669"/>
    <property type="project" value="UniProtKB-UniPathway"/>
</dbReference>
<keyword evidence="6" id="KW-0324">Glycolysis</keyword>
<dbReference type="Gene3D" id="3.20.20.70">
    <property type="entry name" value="Aldolase class I"/>
    <property type="match status" value="1"/>
</dbReference>
<evidence type="ECO:0000256" key="7">
    <source>
        <dbReference type="ARBA" id="ARBA00023239"/>
    </source>
</evidence>
<dbReference type="InterPro" id="IPR013785">
    <property type="entry name" value="Aldolase_TIM"/>
</dbReference>
<dbReference type="InterPro" id="IPR051637">
    <property type="entry name" value="Ank_repeat_dom-contain_49"/>
</dbReference>
<gene>
    <name evidence="9" type="primary">FBA2</name>
    <name evidence="9" type="ORF">SNAT2548_LOCUS16379</name>
</gene>
<dbReference type="PANTHER" id="PTHR24180:SF45">
    <property type="entry name" value="POLY [ADP-RIBOSE] POLYMERASE TANKYRASE"/>
    <property type="match status" value="1"/>
</dbReference>